<feature type="transmembrane region" description="Helical" evidence="7">
    <location>
        <begin position="127"/>
        <end position="144"/>
    </location>
</feature>
<dbReference type="InterPro" id="IPR049177">
    <property type="entry name" value="MgtC_SapB_SrpB_YhiD_N"/>
</dbReference>
<evidence type="ECO:0000256" key="6">
    <source>
        <dbReference type="ARBA" id="ARBA00023136"/>
    </source>
</evidence>
<evidence type="ECO:0000313" key="9">
    <source>
        <dbReference type="EMBL" id="OGG73726.1"/>
    </source>
</evidence>
<feature type="transmembrane region" description="Helical" evidence="7">
    <location>
        <begin position="47"/>
        <end position="69"/>
    </location>
</feature>
<comment type="similarity">
    <text evidence="2">Belongs to the MgtC/SapB family.</text>
</comment>
<dbReference type="PRINTS" id="PR01837">
    <property type="entry name" value="MGTCSAPBPROT"/>
</dbReference>
<keyword evidence="6 7" id="KW-0472">Membrane</keyword>
<keyword evidence="5 7" id="KW-1133">Transmembrane helix</keyword>
<protein>
    <recommendedName>
        <fullName evidence="8">MgtC/SapB/SrpB/YhiD N-terminal domain-containing protein</fullName>
    </recommendedName>
</protein>
<evidence type="ECO:0000256" key="1">
    <source>
        <dbReference type="ARBA" id="ARBA00004651"/>
    </source>
</evidence>
<evidence type="ECO:0000259" key="8">
    <source>
        <dbReference type="Pfam" id="PF02308"/>
    </source>
</evidence>
<feature type="transmembrane region" description="Helical" evidence="7">
    <location>
        <begin position="75"/>
        <end position="95"/>
    </location>
</feature>
<dbReference type="Proteomes" id="UP000178427">
    <property type="component" value="Unassembled WGS sequence"/>
</dbReference>
<dbReference type="InterPro" id="IPR003416">
    <property type="entry name" value="MgtC/SapB/SrpB/YhiD_fam"/>
</dbReference>
<dbReference type="PANTHER" id="PTHR33778">
    <property type="entry name" value="PROTEIN MGTC"/>
    <property type="match status" value="1"/>
</dbReference>
<evidence type="ECO:0000256" key="3">
    <source>
        <dbReference type="ARBA" id="ARBA00022475"/>
    </source>
</evidence>
<keyword evidence="3" id="KW-1003">Cell membrane</keyword>
<evidence type="ECO:0000256" key="7">
    <source>
        <dbReference type="SAM" id="Phobius"/>
    </source>
</evidence>
<feature type="transmembrane region" description="Helical" evidence="7">
    <location>
        <begin position="12"/>
        <end position="35"/>
    </location>
</feature>
<comment type="subcellular location">
    <subcellularLocation>
        <location evidence="1">Cell membrane</location>
        <topology evidence="1">Multi-pass membrane protein</topology>
    </subcellularLocation>
</comment>
<dbReference type="EMBL" id="MFMA01000042">
    <property type="protein sequence ID" value="OGG73726.1"/>
    <property type="molecule type" value="Genomic_DNA"/>
</dbReference>
<evidence type="ECO:0000256" key="4">
    <source>
        <dbReference type="ARBA" id="ARBA00022692"/>
    </source>
</evidence>
<gene>
    <name evidence="9" type="ORF">A3A40_01940</name>
</gene>
<dbReference type="PANTHER" id="PTHR33778:SF1">
    <property type="entry name" value="MAGNESIUM TRANSPORTER YHID-RELATED"/>
    <property type="match status" value="1"/>
</dbReference>
<dbReference type="Pfam" id="PF02308">
    <property type="entry name" value="MgtC"/>
    <property type="match status" value="1"/>
</dbReference>
<name>A0A1F6EJD9_9BACT</name>
<keyword evidence="4 7" id="KW-0812">Transmembrane</keyword>
<feature type="domain" description="MgtC/SapB/SrpB/YhiD N-terminal" evidence="8">
    <location>
        <begin position="18"/>
        <end position="145"/>
    </location>
</feature>
<evidence type="ECO:0000256" key="2">
    <source>
        <dbReference type="ARBA" id="ARBA00009298"/>
    </source>
</evidence>
<sequence length="167" mass="17861">MLTPADFVDPNIIIFAKLFLAMLLGGVIGTERAVLAKQAAGTRTFGLVALGACLFVIIGSHVDAAYIGILTFDPLRVAAAVIMGLGFLAGGLIIFRGDSLHGVTTAAGLWIATGLGMAVGFGMYTVAVFSTLLTLLMFTGMWYVENRFKHWFEDIEHDADHRPLQGK</sequence>
<accession>A0A1F6EJD9</accession>
<evidence type="ECO:0000256" key="5">
    <source>
        <dbReference type="ARBA" id="ARBA00022989"/>
    </source>
</evidence>
<organism evidence="9 10">
    <name type="scientific">Candidatus Kaiserbacteria bacterium RIFCSPLOWO2_01_FULL_54_20</name>
    <dbReference type="NCBI Taxonomy" id="1798513"/>
    <lineage>
        <taxon>Bacteria</taxon>
        <taxon>Candidatus Kaiseribacteriota</taxon>
    </lineage>
</organism>
<comment type="caution">
    <text evidence="9">The sequence shown here is derived from an EMBL/GenBank/DDBJ whole genome shotgun (WGS) entry which is preliminary data.</text>
</comment>
<dbReference type="AlphaFoldDB" id="A0A1F6EJD9"/>
<reference evidence="9 10" key="1">
    <citation type="journal article" date="2016" name="Nat. Commun.">
        <title>Thousands of microbial genomes shed light on interconnected biogeochemical processes in an aquifer system.</title>
        <authorList>
            <person name="Anantharaman K."/>
            <person name="Brown C.T."/>
            <person name="Hug L.A."/>
            <person name="Sharon I."/>
            <person name="Castelle C.J."/>
            <person name="Probst A.J."/>
            <person name="Thomas B.C."/>
            <person name="Singh A."/>
            <person name="Wilkins M.J."/>
            <person name="Karaoz U."/>
            <person name="Brodie E.L."/>
            <person name="Williams K.H."/>
            <person name="Hubbard S.S."/>
            <person name="Banfield J.F."/>
        </authorList>
    </citation>
    <scope>NUCLEOTIDE SEQUENCE [LARGE SCALE GENOMIC DNA]</scope>
</reference>
<dbReference type="STRING" id="1798513.A3A40_01940"/>
<evidence type="ECO:0000313" key="10">
    <source>
        <dbReference type="Proteomes" id="UP000178427"/>
    </source>
</evidence>
<proteinExistence type="inferred from homology"/>
<dbReference type="GO" id="GO:0005886">
    <property type="term" value="C:plasma membrane"/>
    <property type="evidence" value="ECO:0007669"/>
    <property type="project" value="UniProtKB-SubCell"/>
</dbReference>